<evidence type="ECO:0000313" key="1">
    <source>
        <dbReference type="EMBL" id="GAA5157028.1"/>
    </source>
</evidence>
<dbReference type="RefSeq" id="WP_185059425.1">
    <property type="nucleotide sequence ID" value="NZ_BAABJP010000015.1"/>
</dbReference>
<comment type="caution">
    <text evidence="1">The sequence shown here is derived from an EMBL/GenBank/DDBJ whole genome shotgun (WGS) entry which is preliminary data.</text>
</comment>
<proteinExistence type="predicted"/>
<dbReference type="NCBIfam" id="NF040488">
    <property type="entry name" value="SCO5389_fam"/>
    <property type="match status" value="1"/>
</dbReference>
<dbReference type="EMBL" id="BAABJP010000015">
    <property type="protein sequence ID" value="GAA5157028.1"/>
    <property type="molecule type" value="Genomic_DNA"/>
</dbReference>
<name>A0ABP9Q9J0_9PSEU</name>
<protein>
    <submittedName>
        <fullName evidence="1">SCO5389 family protein</fullName>
    </submittedName>
</protein>
<keyword evidence="2" id="KW-1185">Reference proteome</keyword>
<sequence length="128" mass="13890">MSLKVPADLLARAQEGPISDSDFIECIQNSLPYAWSVVSGLGAEIGQPGARVALNDSEPPDEASWGQLFRLVGSDAMRGAVERHFGVRMAFQNCCKVGFFALDAGEEYADFITPRAQVLNQKPELINC</sequence>
<evidence type="ECO:0000313" key="2">
    <source>
        <dbReference type="Proteomes" id="UP001428817"/>
    </source>
</evidence>
<organism evidence="1 2">
    <name type="scientific">Pseudonocardia eucalypti</name>
    <dbReference type="NCBI Taxonomy" id="648755"/>
    <lineage>
        <taxon>Bacteria</taxon>
        <taxon>Bacillati</taxon>
        <taxon>Actinomycetota</taxon>
        <taxon>Actinomycetes</taxon>
        <taxon>Pseudonocardiales</taxon>
        <taxon>Pseudonocardiaceae</taxon>
        <taxon>Pseudonocardia</taxon>
    </lineage>
</organism>
<reference evidence="2" key="1">
    <citation type="journal article" date="2019" name="Int. J. Syst. Evol. Microbiol.">
        <title>The Global Catalogue of Microorganisms (GCM) 10K type strain sequencing project: providing services to taxonomists for standard genome sequencing and annotation.</title>
        <authorList>
            <consortium name="The Broad Institute Genomics Platform"/>
            <consortium name="The Broad Institute Genome Sequencing Center for Infectious Disease"/>
            <person name="Wu L."/>
            <person name="Ma J."/>
        </authorList>
    </citation>
    <scope>NUCLEOTIDE SEQUENCE [LARGE SCALE GENOMIC DNA]</scope>
    <source>
        <strain evidence="2">JCM 18303</strain>
    </source>
</reference>
<accession>A0ABP9Q9J0</accession>
<dbReference type="Pfam" id="PF20704">
    <property type="entry name" value="KH_NucS_shadow"/>
    <property type="match status" value="1"/>
</dbReference>
<gene>
    <name evidence="1" type="ORF">GCM10023321_34510</name>
</gene>
<dbReference type="Proteomes" id="UP001428817">
    <property type="component" value="Unassembled WGS sequence"/>
</dbReference>